<organism evidence="2 3">
    <name type="scientific">Streptomyces globisporus</name>
    <dbReference type="NCBI Taxonomy" id="1908"/>
    <lineage>
        <taxon>Bacteria</taxon>
        <taxon>Bacillati</taxon>
        <taxon>Actinomycetota</taxon>
        <taxon>Actinomycetes</taxon>
        <taxon>Kitasatosporales</taxon>
        <taxon>Streptomycetaceae</taxon>
        <taxon>Streptomyces</taxon>
    </lineage>
</organism>
<proteinExistence type="predicted"/>
<name>A0ABM9H7D0_STRGL</name>
<keyword evidence="1" id="KW-1133">Transmembrane helix</keyword>
<sequence>MAHKPDDLLSRLVKDVDEGGISLPITVIVNGILITGEAVPRKAWLKRNAEQLEPPRMNRFVRAFEREHDRLAPEEQHIHMAGAKAVYGQIMVPSTGGAFRVPVSEVSGWTLGEMRSVEGS</sequence>
<comment type="caution">
    <text evidence="2">The sequence shown here is derived from an EMBL/GenBank/DDBJ whole genome shotgun (WGS) entry which is preliminary data.</text>
</comment>
<keyword evidence="1" id="KW-0472">Membrane</keyword>
<feature type="transmembrane region" description="Helical" evidence="1">
    <location>
        <begin position="20"/>
        <end position="39"/>
    </location>
</feature>
<keyword evidence="1" id="KW-0812">Transmembrane</keyword>
<dbReference type="RefSeq" id="WP_318575524.1">
    <property type="nucleotide sequence ID" value="NZ_CAKXYP010000025.1"/>
</dbReference>
<evidence type="ECO:0000256" key="1">
    <source>
        <dbReference type="SAM" id="Phobius"/>
    </source>
</evidence>
<gene>
    <name evidence="2" type="ORF">SGL43_06613</name>
</gene>
<dbReference type="Proteomes" id="UP001154015">
    <property type="component" value="Unassembled WGS sequence"/>
</dbReference>
<protein>
    <submittedName>
        <fullName evidence="2">Uncharacterized protein</fullName>
    </submittedName>
</protein>
<keyword evidence="3" id="KW-1185">Reference proteome</keyword>
<dbReference type="EMBL" id="CAKXYP010000025">
    <property type="protein sequence ID" value="CAH9419558.1"/>
    <property type="molecule type" value="Genomic_DNA"/>
</dbReference>
<evidence type="ECO:0000313" key="3">
    <source>
        <dbReference type="Proteomes" id="UP001154015"/>
    </source>
</evidence>
<evidence type="ECO:0000313" key="2">
    <source>
        <dbReference type="EMBL" id="CAH9419558.1"/>
    </source>
</evidence>
<reference evidence="2" key="1">
    <citation type="submission" date="2022-03" db="EMBL/GenBank/DDBJ databases">
        <authorList>
            <person name="Leyn A S."/>
        </authorList>
    </citation>
    <scope>NUCLEOTIDE SEQUENCE</scope>
    <source>
        <strain evidence="2">Streptomyces globisporus 4-3</strain>
    </source>
</reference>
<accession>A0ABM9H7D0</accession>